<evidence type="ECO:0000259" key="2">
    <source>
        <dbReference type="Pfam" id="PF12237"/>
    </source>
</evidence>
<accession>A0ABP0L7U3</accession>
<dbReference type="InterPro" id="IPR039881">
    <property type="entry name" value="PCIF1-like"/>
</dbReference>
<feature type="compositionally biased region" description="Basic and acidic residues" evidence="1">
    <location>
        <begin position="449"/>
        <end position="466"/>
    </location>
</feature>
<protein>
    <submittedName>
        <fullName evidence="3">mRNA (2'-O-methyladenosine-N(6)-)-methyltransferase (Cap-specific adenosine methyltransferase) (CAPAM) (ZCAPAM) (Phosphorylated CTD-interacting factor 1)</fullName>
    </submittedName>
</protein>
<evidence type="ECO:0000313" key="3">
    <source>
        <dbReference type="EMBL" id="CAK9035232.1"/>
    </source>
</evidence>
<dbReference type="EMBL" id="CAXAMM010015002">
    <property type="protein sequence ID" value="CAK9035232.1"/>
    <property type="molecule type" value="Genomic_DNA"/>
</dbReference>
<dbReference type="Pfam" id="PF12237">
    <property type="entry name" value="PCIF1_WW"/>
    <property type="match status" value="1"/>
</dbReference>
<dbReference type="PANTHER" id="PTHR21727">
    <property type="entry name" value="PHOSPHORYLATED CTD INTERACTING FACTOR 1"/>
    <property type="match status" value="1"/>
</dbReference>
<organism evidence="3 4">
    <name type="scientific">Durusdinium trenchii</name>
    <dbReference type="NCBI Taxonomy" id="1381693"/>
    <lineage>
        <taxon>Eukaryota</taxon>
        <taxon>Sar</taxon>
        <taxon>Alveolata</taxon>
        <taxon>Dinophyceae</taxon>
        <taxon>Suessiales</taxon>
        <taxon>Symbiodiniaceae</taxon>
        <taxon>Durusdinium</taxon>
    </lineage>
</organism>
<gene>
    <name evidence="3" type="ORF">SCF082_LOCUS21195</name>
</gene>
<dbReference type="InterPro" id="IPR022035">
    <property type="entry name" value="PCIF1_WW"/>
</dbReference>
<evidence type="ECO:0000313" key="4">
    <source>
        <dbReference type="Proteomes" id="UP001642464"/>
    </source>
</evidence>
<proteinExistence type="predicted"/>
<name>A0ABP0L7U3_9DINO</name>
<evidence type="ECO:0000256" key="1">
    <source>
        <dbReference type="SAM" id="MobiDB-lite"/>
    </source>
</evidence>
<keyword evidence="4" id="KW-1185">Reference proteome</keyword>
<dbReference type="Proteomes" id="UP001642464">
    <property type="component" value="Unassembled WGS sequence"/>
</dbReference>
<reference evidence="3 4" key="1">
    <citation type="submission" date="2024-02" db="EMBL/GenBank/DDBJ databases">
        <authorList>
            <person name="Chen Y."/>
            <person name="Shah S."/>
            <person name="Dougan E. K."/>
            <person name="Thang M."/>
            <person name="Chan C."/>
        </authorList>
    </citation>
    <scope>NUCLEOTIDE SEQUENCE [LARGE SCALE GENOMIC DNA]</scope>
</reference>
<feature type="domain" description="PCIF1 WW" evidence="2">
    <location>
        <begin position="227"/>
        <end position="395"/>
    </location>
</feature>
<comment type="caution">
    <text evidence="3">The sequence shown here is derived from an EMBL/GenBank/DDBJ whole genome shotgun (WGS) entry which is preliminary data.</text>
</comment>
<sequence>MACRGGCTAECRSYVALSELRKEFGQLWRSCWGHKQPAEAFNAWLFEALSLEEPQGPLPTSTEADSEAVLTWVTLQIPFQWPYTEDVTEAEVNFKSFLEALKCPAAHWPGISAQLVDDMALKLEGQTAVESEDQATALRSAALRAFRPLLRSTLEEQLKNFLRQLDVALQTIHQKLAAEIGEVTDVSVDVEETAKMVRLELRGSLPESMEGKLPRRHEIHAEHWQKLKRLYKEDLKDFPEKCWMLLMRYRALFGPHDEGAGWHMALTPSVFEALQQELKVTHELFASPLNCTLPSYCSLFKDTDAAFGSSGSFFHFGKSLPAPGSFECNPPFEDGLMLKAVNCILQSLHQEVKPLSIALILPIWPGSPAMISALKSSFCRGSIEIRGSSHCYLNGRQHYCKPNHMLLCQAEARGSLLVVLQNSAGTQLWPLTSAALQRLQDAWQPAKRQKTEKAAQTKAFESEKALSPKAALAPERI</sequence>
<feature type="region of interest" description="Disordered" evidence="1">
    <location>
        <begin position="447"/>
        <end position="477"/>
    </location>
</feature>
<dbReference type="PANTHER" id="PTHR21727:SF0">
    <property type="entry name" value="MRNA (2'-O-METHYLADENOSINE-N(6)-)-METHYLTRANSFERASE"/>
    <property type="match status" value="1"/>
</dbReference>